<dbReference type="GO" id="GO:0046872">
    <property type="term" value="F:metal ion binding"/>
    <property type="evidence" value="ECO:0007669"/>
    <property type="project" value="UniProtKB-KW"/>
</dbReference>
<dbReference type="AlphaFoldDB" id="A0A2N1PUE8"/>
<comment type="catalytic activity">
    <reaction evidence="10">
        <text>ITP + H2O = IDP + phosphate + H(+)</text>
        <dbReference type="Rhea" id="RHEA:28330"/>
        <dbReference type="ChEBI" id="CHEBI:15377"/>
        <dbReference type="ChEBI" id="CHEBI:15378"/>
        <dbReference type="ChEBI" id="CHEBI:43474"/>
        <dbReference type="ChEBI" id="CHEBI:58280"/>
        <dbReference type="ChEBI" id="CHEBI:61402"/>
        <dbReference type="EC" id="3.6.1.73"/>
    </reaction>
</comment>
<dbReference type="InterPro" id="IPR029001">
    <property type="entry name" value="ITPase-like_fam"/>
</dbReference>
<protein>
    <recommendedName>
        <fullName evidence="9">inosine/xanthosine triphosphatase</fullName>
        <ecNumber evidence="9">3.6.1.73</ecNumber>
    </recommendedName>
</protein>
<dbReference type="GO" id="GO:0103023">
    <property type="term" value="F:ITPase activity"/>
    <property type="evidence" value="ECO:0007669"/>
    <property type="project" value="UniProtKB-EC"/>
</dbReference>
<keyword evidence="6" id="KW-0460">Magnesium</keyword>
<comment type="cofactor">
    <cofactor evidence="2">
        <name>Mg(2+)</name>
        <dbReference type="ChEBI" id="CHEBI:18420"/>
    </cofactor>
</comment>
<evidence type="ECO:0000256" key="9">
    <source>
        <dbReference type="ARBA" id="ARBA00038901"/>
    </source>
</evidence>
<sequence length="219" mass="23820">MTTLELDAETLIAIGTLRGPKVNAVTEAIETIRMTSPEFMNSYRIVPLEIESGVASMPLTRDETIMGAVNRAVRAYRTAQTDKPGLKVYGVGLEGGVHVVEIPVEITEANGKIGRTAQAFITGWTAVHHNGITRVGSSGMIPFPMDLYEHMKSTGQELGPIMDQIRNSSDTRSKDGTVGYLTAGILKRTETFRMATILAFTPFFNPGPYELCSSELPIL</sequence>
<keyword evidence="4" id="KW-0547">Nucleotide-binding</keyword>
<keyword evidence="8" id="KW-0464">Manganese</keyword>
<dbReference type="Proteomes" id="UP000233256">
    <property type="component" value="Unassembled WGS sequence"/>
</dbReference>
<evidence type="ECO:0000256" key="7">
    <source>
        <dbReference type="ARBA" id="ARBA00023080"/>
    </source>
</evidence>
<proteinExistence type="predicted"/>
<dbReference type="GO" id="GO:0009117">
    <property type="term" value="P:nucleotide metabolic process"/>
    <property type="evidence" value="ECO:0007669"/>
    <property type="project" value="UniProtKB-KW"/>
</dbReference>
<feature type="domain" description="Non-canonical purine NTP phosphatase/PRRC1" evidence="12">
    <location>
        <begin position="21"/>
        <end position="204"/>
    </location>
</feature>
<gene>
    <name evidence="13" type="ORF">CVV64_00555</name>
</gene>
<reference evidence="13 14" key="1">
    <citation type="journal article" date="2017" name="ISME J.">
        <title>Potential for microbial H2 and metal transformations associated with novel bacteria and archaea in deep terrestrial subsurface sediments.</title>
        <authorList>
            <person name="Hernsdorf A.W."/>
            <person name="Amano Y."/>
            <person name="Miyakawa K."/>
            <person name="Ise K."/>
            <person name="Suzuki Y."/>
            <person name="Anantharaman K."/>
            <person name="Probst A."/>
            <person name="Burstein D."/>
            <person name="Thomas B.C."/>
            <person name="Banfield J.F."/>
        </authorList>
    </citation>
    <scope>NUCLEOTIDE SEQUENCE [LARGE SCALE GENOMIC DNA]</scope>
    <source>
        <strain evidence="13">HGW-Wallbacteria-1</strain>
    </source>
</reference>
<comment type="caution">
    <text evidence="13">The sequence shown here is derived from an EMBL/GenBank/DDBJ whole genome shotgun (WGS) entry which is preliminary data.</text>
</comment>
<dbReference type="InterPro" id="IPR026533">
    <property type="entry name" value="NTPase/PRRC1"/>
</dbReference>
<dbReference type="InterPro" id="IPR050299">
    <property type="entry name" value="YjjX_NTPase"/>
</dbReference>
<name>A0A2N1PUE8_9BACT</name>
<accession>A0A2N1PUE8</accession>
<dbReference type="PANTHER" id="PTHR34699:SF2">
    <property type="entry name" value="NON-CANONICAL PURINE NTP PHOSPHATASE_PRRC1 DOMAIN-CONTAINING PROTEIN"/>
    <property type="match status" value="1"/>
</dbReference>
<evidence type="ECO:0000256" key="6">
    <source>
        <dbReference type="ARBA" id="ARBA00022842"/>
    </source>
</evidence>
<evidence type="ECO:0000256" key="11">
    <source>
        <dbReference type="ARBA" id="ARBA00048781"/>
    </source>
</evidence>
<evidence type="ECO:0000313" key="14">
    <source>
        <dbReference type="Proteomes" id="UP000233256"/>
    </source>
</evidence>
<evidence type="ECO:0000256" key="2">
    <source>
        <dbReference type="ARBA" id="ARBA00001946"/>
    </source>
</evidence>
<evidence type="ECO:0000256" key="8">
    <source>
        <dbReference type="ARBA" id="ARBA00023211"/>
    </source>
</evidence>
<evidence type="ECO:0000256" key="5">
    <source>
        <dbReference type="ARBA" id="ARBA00022801"/>
    </source>
</evidence>
<keyword evidence="5" id="KW-0378">Hydrolase</keyword>
<comment type="catalytic activity">
    <reaction evidence="11">
        <text>XTP + H2O = XDP + phosphate + H(+)</text>
        <dbReference type="Rhea" id="RHEA:28406"/>
        <dbReference type="ChEBI" id="CHEBI:15377"/>
        <dbReference type="ChEBI" id="CHEBI:15378"/>
        <dbReference type="ChEBI" id="CHEBI:43474"/>
        <dbReference type="ChEBI" id="CHEBI:59884"/>
        <dbReference type="ChEBI" id="CHEBI:61314"/>
        <dbReference type="EC" id="3.6.1.73"/>
    </reaction>
</comment>
<comment type="cofactor">
    <cofactor evidence="1">
        <name>Mn(2+)</name>
        <dbReference type="ChEBI" id="CHEBI:29035"/>
    </cofactor>
</comment>
<dbReference type="GO" id="GO:0000166">
    <property type="term" value="F:nucleotide binding"/>
    <property type="evidence" value="ECO:0007669"/>
    <property type="project" value="UniProtKB-KW"/>
</dbReference>
<evidence type="ECO:0000256" key="1">
    <source>
        <dbReference type="ARBA" id="ARBA00001936"/>
    </source>
</evidence>
<organism evidence="13 14">
    <name type="scientific">Candidatus Wallbacteria bacterium HGW-Wallbacteria-1</name>
    <dbReference type="NCBI Taxonomy" id="2013854"/>
    <lineage>
        <taxon>Bacteria</taxon>
        <taxon>Candidatus Walliibacteriota</taxon>
    </lineage>
</organism>
<dbReference type="EC" id="3.6.1.73" evidence="9"/>
<keyword evidence="3" id="KW-0479">Metal-binding</keyword>
<dbReference type="PANTHER" id="PTHR34699">
    <property type="match status" value="1"/>
</dbReference>
<dbReference type="Gene3D" id="3.90.950.10">
    <property type="match status" value="1"/>
</dbReference>
<evidence type="ECO:0000259" key="12">
    <source>
        <dbReference type="Pfam" id="PF01931"/>
    </source>
</evidence>
<evidence type="ECO:0000313" key="13">
    <source>
        <dbReference type="EMBL" id="PKK91950.1"/>
    </source>
</evidence>
<evidence type="ECO:0000256" key="10">
    <source>
        <dbReference type="ARBA" id="ARBA00048174"/>
    </source>
</evidence>
<dbReference type="SUPFAM" id="SSF52972">
    <property type="entry name" value="ITPase-like"/>
    <property type="match status" value="1"/>
</dbReference>
<evidence type="ECO:0000256" key="3">
    <source>
        <dbReference type="ARBA" id="ARBA00022723"/>
    </source>
</evidence>
<evidence type="ECO:0000256" key="4">
    <source>
        <dbReference type="ARBA" id="ARBA00022741"/>
    </source>
</evidence>
<keyword evidence="7" id="KW-0546">Nucleotide metabolism</keyword>
<dbReference type="Pfam" id="PF01931">
    <property type="entry name" value="NTPase_I-T"/>
    <property type="match status" value="1"/>
</dbReference>
<dbReference type="EMBL" id="PGXC01000001">
    <property type="protein sequence ID" value="PKK91950.1"/>
    <property type="molecule type" value="Genomic_DNA"/>
</dbReference>